<dbReference type="InterPro" id="IPR016036">
    <property type="entry name" value="Malonyl_transacylase_ACP-bd"/>
</dbReference>
<dbReference type="InterPro" id="IPR036736">
    <property type="entry name" value="ACP-like_sf"/>
</dbReference>
<dbReference type="InterPro" id="IPR009081">
    <property type="entry name" value="PP-bd_ACP"/>
</dbReference>
<keyword evidence="14" id="KW-1185">Reference proteome</keyword>
<keyword evidence="7" id="KW-0511">Multifunctional enzyme</keyword>
<dbReference type="Gene3D" id="1.10.1200.10">
    <property type="entry name" value="ACP-like"/>
    <property type="match status" value="1"/>
</dbReference>
<evidence type="ECO:0000259" key="12">
    <source>
        <dbReference type="PROSITE" id="PS52019"/>
    </source>
</evidence>
<dbReference type="InterPro" id="IPR006162">
    <property type="entry name" value="Ppantetheine_attach_site"/>
</dbReference>
<evidence type="ECO:0000259" key="10">
    <source>
        <dbReference type="PROSITE" id="PS50075"/>
    </source>
</evidence>
<dbReference type="InterPro" id="IPR036291">
    <property type="entry name" value="NAD(P)-bd_dom_sf"/>
</dbReference>
<dbReference type="Pfam" id="PF00109">
    <property type="entry name" value="ketoacyl-synt"/>
    <property type="match status" value="1"/>
</dbReference>
<dbReference type="Pfam" id="PF00550">
    <property type="entry name" value="PP-binding"/>
    <property type="match status" value="1"/>
</dbReference>
<dbReference type="InterPro" id="IPR020807">
    <property type="entry name" value="PKS_DH"/>
</dbReference>
<dbReference type="InterPro" id="IPR050091">
    <property type="entry name" value="PKS_NRPS_Biosynth_Enz"/>
</dbReference>
<dbReference type="SUPFAM" id="SSF51735">
    <property type="entry name" value="NAD(P)-binding Rossmann-fold domains"/>
    <property type="match status" value="2"/>
</dbReference>
<dbReference type="InterPro" id="IPR042104">
    <property type="entry name" value="PKS_dehydratase_sf"/>
</dbReference>
<dbReference type="CDD" id="cd08956">
    <property type="entry name" value="KR_3_FAS_SDR_x"/>
    <property type="match status" value="1"/>
</dbReference>
<reference evidence="14" key="1">
    <citation type="journal article" date="2019" name="Int. J. Syst. Evol. Microbiol.">
        <title>The Global Catalogue of Microorganisms (GCM) 10K type strain sequencing project: providing services to taxonomists for standard genome sequencing and annotation.</title>
        <authorList>
            <consortium name="The Broad Institute Genomics Platform"/>
            <consortium name="The Broad Institute Genome Sequencing Center for Infectious Disease"/>
            <person name="Wu L."/>
            <person name="Ma J."/>
        </authorList>
    </citation>
    <scope>NUCLEOTIDE SEQUENCE [LARGE SCALE GENOMIC DNA]</scope>
    <source>
        <strain evidence="14">CGMCC 4.7152</strain>
    </source>
</reference>
<organism evidence="13 14">
    <name type="scientific">Dactylosporangium cerinum</name>
    <dbReference type="NCBI Taxonomy" id="1434730"/>
    <lineage>
        <taxon>Bacteria</taxon>
        <taxon>Bacillati</taxon>
        <taxon>Actinomycetota</taxon>
        <taxon>Actinomycetes</taxon>
        <taxon>Micromonosporales</taxon>
        <taxon>Micromonosporaceae</taxon>
        <taxon>Dactylosporangium</taxon>
    </lineage>
</organism>
<dbReference type="Pfam" id="PF00698">
    <property type="entry name" value="Acyl_transf_1"/>
    <property type="match status" value="1"/>
</dbReference>
<feature type="domain" description="Ketosynthase family 3 (KS3)" evidence="11">
    <location>
        <begin position="33"/>
        <end position="458"/>
    </location>
</feature>
<dbReference type="EMBL" id="JBHSIU010000121">
    <property type="protein sequence ID" value="MFC5007310.1"/>
    <property type="molecule type" value="Genomic_DNA"/>
</dbReference>
<evidence type="ECO:0000256" key="5">
    <source>
        <dbReference type="ARBA" id="ARBA00022679"/>
    </source>
</evidence>
<feature type="active site" description="Proton acceptor; for dehydratase activity" evidence="9">
    <location>
        <position position="951"/>
    </location>
</feature>
<dbReference type="InterPro" id="IPR016039">
    <property type="entry name" value="Thiolase-like"/>
</dbReference>
<dbReference type="InterPro" id="IPR029058">
    <property type="entry name" value="AB_hydrolase_fold"/>
</dbReference>
<dbReference type="SUPFAM" id="SSF47336">
    <property type="entry name" value="ACP-like"/>
    <property type="match status" value="1"/>
</dbReference>
<evidence type="ECO:0000256" key="8">
    <source>
        <dbReference type="ARBA" id="ARBA00023315"/>
    </source>
</evidence>
<dbReference type="PROSITE" id="PS00012">
    <property type="entry name" value="PHOSPHOPANTETHEINE"/>
    <property type="match status" value="1"/>
</dbReference>
<evidence type="ECO:0000259" key="11">
    <source>
        <dbReference type="PROSITE" id="PS52004"/>
    </source>
</evidence>
<dbReference type="InterPro" id="IPR001031">
    <property type="entry name" value="Thioesterase"/>
</dbReference>
<evidence type="ECO:0000256" key="6">
    <source>
        <dbReference type="ARBA" id="ARBA00023194"/>
    </source>
</evidence>
<dbReference type="SUPFAM" id="SSF52151">
    <property type="entry name" value="FabD/lysophospholipase-like"/>
    <property type="match status" value="1"/>
</dbReference>
<feature type="region of interest" description="N-terminal hotdog fold" evidence="9">
    <location>
        <begin position="919"/>
        <end position="1041"/>
    </location>
</feature>
<dbReference type="InterPro" id="IPR049551">
    <property type="entry name" value="PKS_DH_C"/>
</dbReference>
<evidence type="ECO:0000256" key="4">
    <source>
        <dbReference type="ARBA" id="ARBA00022553"/>
    </source>
</evidence>
<dbReference type="Gene3D" id="3.40.47.10">
    <property type="match status" value="1"/>
</dbReference>
<dbReference type="PROSITE" id="PS50075">
    <property type="entry name" value="CARRIER"/>
    <property type="match status" value="1"/>
</dbReference>
<dbReference type="SMART" id="SM00827">
    <property type="entry name" value="PKS_AT"/>
    <property type="match status" value="1"/>
</dbReference>
<dbReference type="Pfam" id="PF08659">
    <property type="entry name" value="KR"/>
    <property type="match status" value="1"/>
</dbReference>
<keyword evidence="5 13" id="KW-0808">Transferase</keyword>
<evidence type="ECO:0000256" key="7">
    <source>
        <dbReference type="ARBA" id="ARBA00023268"/>
    </source>
</evidence>
<proteinExistence type="predicted"/>
<feature type="domain" description="Carrier" evidence="10">
    <location>
        <begin position="1683"/>
        <end position="1758"/>
    </location>
</feature>
<evidence type="ECO:0000256" key="2">
    <source>
        <dbReference type="ARBA" id="ARBA00004792"/>
    </source>
</evidence>
<dbReference type="InterPro" id="IPR015083">
    <property type="entry name" value="NorB/c/GfsB-D-like_docking"/>
</dbReference>
<dbReference type="PROSITE" id="PS52019">
    <property type="entry name" value="PKS_MFAS_DH"/>
    <property type="match status" value="1"/>
</dbReference>
<evidence type="ECO:0000256" key="9">
    <source>
        <dbReference type="PROSITE-ProRule" id="PRU01363"/>
    </source>
</evidence>
<feature type="region of interest" description="C-terminal hotdog fold" evidence="9">
    <location>
        <begin position="1057"/>
        <end position="1197"/>
    </location>
</feature>
<dbReference type="Proteomes" id="UP001595912">
    <property type="component" value="Unassembled WGS sequence"/>
</dbReference>
<feature type="active site" description="Proton donor; for dehydratase activity" evidence="9">
    <location>
        <position position="1118"/>
    </location>
</feature>
<dbReference type="Gene3D" id="3.40.366.10">
    <property type="entry name" value="Malonyl-Coenzyme A Acyl Carrier Protein, domain 2"/>
    <property type="match status" value="1"/>
</dbReference>
<dbReference type="InterPro" id="IPR020806">
    <property type="entry name" value="PKS_PP-bd"/>
</dbReference>
<evidence type="ECO:0000313" key="13">
    <source>
        <dbReference type="EMBL" id="MFC5007310.1"/>
    </source>
</evidence>
<keyword evidence="4" id="KW-0597">Phosphoprotein</keyword>
<dbReference type="InterPro" id="IPR014031">
    <property type="entry name" value="Ketoacyl_synth_C"/>
</dbReference>
<comment type="cofactor">
    <cofactor evidence="1">
        <name>pantetheine 4'-phosphate</name>
        <dbReference type="ChEBI" id="CHEBI:47942"/>
    </cofactor>
</comment>
<dbReference type="Pfam" id="PF00975">
    <property type="entry name" value="Thioesterase"/>
    <property type="match status" value="1"/>
</dbReference>
<dbReference type="Pfam" id="PF21089">
    <property type="entry name" value="PKS_DH_N"/>
    <property type="match status" value="1"/>
</dbReference>
<keyword evidence="3" id="KW-0596">Phosphopantetheine</keyword>
<dbReference type="InterPro" id="IPR020841">
    <property type="entry name" value="PKS_Beta-ketoAc_synthase_dom"/>
</dbReference>
<dbReference type="PROSITE" id="PS52004">
    <property type="entry name" value="KS3_2"/>
    <property type="match status" value="1"/>
</dbReference>
<evidence type="ECO:0000256" key="3">
    <source>
        <dbReference type="ARBA" id="ARBA00022450"/>
    </source>
</evidence>
<dbReference type="PROSITE" id="PS00606">
    <property type="entry name" value="KS3_1"/>
    <property type="match status" value="1"/>
</dbReference>
<dbReference type="CDD" id="cd00833">
    <property type="entry name" value="PKS"/>
    <property type="match status" value="1"/>
</dbReference>
<name>A0ABV9WGY8_9ACTN</name>
<keyword evidence="6" id="KW-0045">Antibiotic biosynthesis</keyword>
<dbReference type="Pfam" id="PF14765">
    <property type="entry name" value="PS-DH"/>
    <property type="match status" value="1"/>
</dbReference>
<keyword evidence="8 13" id="KW-0012">Acyltransferase</keyword>
<dbReference type="Pfam" id="PF02801">
    <property type="entry name" value="Ketoacyl-synt_C"/>
    <property type="match status" value="1"/>
</dbReference>
<dbReference type="SMART" id="SM00824">
    <property type="entry name" value="PKS_TE"/>
    <property type="match status" value="1"/>
</dbReference>
<dbReference type="Gene3D" id="3.40.50.720">
    <property type="entry name" value="NAD(P)-binding Rossmann-like Domain"/>
    <property type="match status" value="1"/>
</dbReference>
<dbReference type="InterPro" id="IPR057326">
    <property type="entry name" value="KR_dom"/>
</dbReference>
<dbReference type="InterPro" id="IPR049900">
    <property type="entry name" value="PKS_mFAS_DH"/>
</dbReference>
<dbReference type="InterPro" id="IPR001227">
    <property type="entry name" value="Ac_transferase_dom_sf"/>
</dbReference>
<dbReference type="InterPro" id="IPR018201">
    <property type="entry name" value="Ketoacyl_synth_AS"/>
</dbReference>
<dbReference type="SMART" id="SM01294">
    <property type="entry name" value="PKS_PP_betabranch"/>
    <property type="match status" value="1"/>
</dbReference>
<dbReference type="SUPFAM" id="SSF53474">
    <property type="entry name" value="alpha/beta-Hydrolases"/>
    <property type="match status" value="1"/>
</dbReference>
<feature type="domain" description="PKS/mFAS DH" evidence="12">
    <location>
        <begin position="919"/>
        <end position="1197"/>
    </location>
</feature>
<dbReference type="SMART" id="SM00826">
    <property type="entry name" value="PKS_DH"/>
    <property type="match status" value="1"/>
</dbReference>
<dbReference type="SUPFAM" id="SSF55048">
    <property type="entry name" value="Probable ACP-binding domain of malonyl-CoA ACP transacylase"/>
    <property type="match status" value="1"/>
</dbReference>
<dbReference type="EC" id="2.3.1.-" evidence="13"/>
<dbReference type="InterPro" id="IPR049552">
    <property type="entry name" value="PKS_DH_N"/>
</dbReference>
<dbReference type="GO" id="GO:0016874">
    <property type="term" value="F:ligase activity"/>
    <property type="evidence" value="ECO:0007669"/>
    <property type="project" value="UniProtKB-KW"/>
</dbReference>
<accession>A0ABV9WGY8</accession>
<dbReference type="Pfam" id="PF16197">
    <property type="entry name" value="KAsynt_C_assoc"/>
    <property type="match status" value="1"/>
</dbReference>
<evidence type="ECO:0000313" key="14">
    <source>
        <dbReference type="Proteomes" id="UP001595912"/>
    </source>
</evidence>
<dbReference type="InterPro" id="IPR014030">
    <property type="entry name" value="Ketoacyl_synth_N"/>
</dbReference>
<protein>
    <submittedName>
        <fullName evidence="13">Type I polyketide synthase</fullName>
        <ecNumber evidence="13">2.3.1.-</ecNumber>
        <ecNumber evidence="13">6.4.-.-</ecNumber>
    </submittedName>
</protein>
<dbReference type="InterPro" id="IPR014043">
    <property type="entry name" value="Acyl_transferase_dom"/>
</dbReference>
<dbReference type="InterPro" id="IPR016035">
    <property type="entry name" value="Acyl_Trfase/lysoPLipase"/>
</dbReference>
<comment type="pathway">
    <text evidence="2">Antibiotic biosynthesis.</text>
</comment>
<comment type="caution">
    <text evidence="13">The sequence shown here is derived from an EMBL/GenBank/DDBJ whole genome shotgun (WGS) entry which is preliminary data.</text>
</comment>
<dbReference type="Gene3D" id="3.40.50.1820">
    <property type="entry name" value="alpha/beta hydrolase"/>
    <property type="match status" value="1"/>
</dbReference>
<dbReference type="SMART" id="SM00822">
    <property type="entry name" value="PKS_KR"/>
    <property type="match status" value="1"/>
</dbReference>
<dbReference type="SUPFAM" id="SSF53901">
    <property type="entry name" value="Thiolase-like"/>
    <property type="match status" value="1"/>
</dbReference>
<gene>
    <name evidence="13" type="ORF">ACFPIJ_57065</name>
</gene>
<dbReference type="Pfam" id="PF08990">
    <property type="entry name" value="Docking"/>
    <property type="match status" value="1"/>
</dbReference>
<dbReference type="InterPro" id="IPR020802">
    <property type="entry name" value="TesA-like"/>
</dbReference>
<dbReference type="Gene3D" id="3.30.70.3290">
    <property type="match status" value="1"/>
</dbReference>
<dbReference type="Gene3D" id="3.10.129.110">
    <property type="entry name" value="Polyketide synthase dehydratase"/>
    <property type="match status" value="1"/>
</dbReference>
<dbReference type="EC" id="6.4.-.-" evidence="13"/>
<sequence>MADDDKLRDYLRRAMADAQQARRRLREVEDSRHEPIAIVAAACRLPGGLHSPQELWQAVIDGRDVVSEFPTDRGWDEHVYHPDPDRTGTSYTRHGGFLADPAGFDAEFFGMSPREALATDPQQRLLLETTWEAFERAGIAPAGLRGSRTGVFAGISAREYAAGLLPAPPELEGYLSVATLGSLVSGRVAYSFGFEGPAVTVDTACSSSLVALHLAAQALRNDECDLAVAGGVTLLASPVAFIDFSRQRGLSPDGRCKSFADAADGVGWAEGAAVLLVERLADARRLGHPVLALLRGSAVNSDGASNGITAPNGPSQQRVIRQALAAARLSPSDVDVVEGHGTGTTLGDPIEAQALLATYGQDRPADRPLLLGSVKSNIAHTQAASGAAGIIKIVEALRHEVLPPTLHVDAPSTHVDWSAGAIELLTDARPWPRADRPRRAGVSSFGVSGTNAHVIIEEAPDVSAPAAGGSLPAVPLLLSARTGPALQAQAARLADALRGGAGPDLAVAGRTLATARTVFDRRAVVTARDRDEAVRQLDAFAVRDTPPATDQGRLAFVFTGQGAQRPGMGVELSAAYPAYASAFDAVIAALGDGPAVRAAIETGTGLERTDLAQAGLFAVEVALFRLLESWGIRPDAVAGHSIGELAAAHVAGVLTLADAATLVTARGRVMRQLPADGAMLAVAAAEADVRAVLAELGEGLDVAAVNAPAAVVVSGDEDAVLRAGAAFTAKGWRTNRLRVAHAFHSRHVDPVLAEFAAVAAGLTYREPQLPLVSTVHGRPVEPGEVTDAGYWVRQVREPVRFADAVTALAATDVTRYLELGPDPVLTSLVQQNLAEHPGLRVAEVVLRRDRHEPTTLLAAVGRLHEDGADIDWPAVFSQDDERTVDLPTYPFQHTRYWIDPAGARDAADPAALGLTATGHPLLGAAVVAADGGTVLFTGQLGTRTQPWLADHVVRGTVVVPGTVLLELALRAADEVGLDLVEELIVEAPLVLAARGAVQVQVAVGPPDGAGRRTLTVHTRPQDGDDWVRNATGLLATAGAAASAVEPWAAAAWPPPGAEPLDAAEVYEALHAAGLEYGPAFQGLRAAWRRGAELFAEVTLPDGPRAGAAGFGVHPALMDAAVHVAARDGLREFNDGRNRLPFAWTGVRLRAAGADTLRVRLLTPEADRLSLTAVDAAGAAVVSVESLVARPMSVEQIAAADPAGRASLYRVGWSDLGGGAGSAALYAVLGDDEPLVAALRDAGVPTDGYADTDALAAALELGQPAPAAVLVRAPAGAGDPLDTARAGARWALDLAQRWLAVPQAESAALVVVTEGDPLAAAPVWGLLRSAAVESPGRFVLADLDGSPASLAALPDAVAAALAAGETQLAIRDGQARVPRLVNAAPPADAPARGWAPDGTVLITGGTGVLGGLLARHLAERHGVRHLLLAGRRGSTDLTDGLTAELAGLGATVAVVAADVADRDGAAAALAAVDPAHPLTAVIHAAGVNDDGAIASLTADRVDAVLRPKVDGAWHLHELTREADLAGFVLFSSVAGVLGGAGQSNYAAANAYLDALAGHRRSAGLAGTSLAWGVWDVASDITAGLRAADRARMARNGVRALPEAEALALFDAALRQDDALLVPAPWDRTALQALAAAGGLPPLLRGLVRAPRRTARSAGAGGADGTAGSALAARLAGLSTDEQEKVLLELIRAEVAATLGFPQADAVSPDASFVELGVDSLTAVELRNALGGLTGLRLPAQLTFDQPTLPAVAKYLRTELSTVATAPSAATAPAPAGAALTSLYGQLHAAGKYLQAAELIVVASHLRSSFPTSRRAEHTEPPIRVATGPNRPTLVCYPALSAISGPHEYARFGQRFRDHRAAFVIPTPGFAGENELLPDSSGTLIDLYADQLRGHVPDDEPIVVVGRSMGGCIAHAVTHRLEQTGREVKGLVLIDAYPMDAALGMEWWLAAMIGGVLDRMDRFDMQLQDSRLSTMGTYNRLFAEWVPLPVTAPILMVRSSEPLPRTVIDPDGKRDWRAYWPLPHEVVDVPGDHFTMLEEHSGSTAEAVEQWVARLG</sequence>
<evidence type="ECO:0000256" key="1">
    <source>
        <dbReference type="ARBA" id="ARBA00001957"/>
    </source>
</evidence>
<dbReference type="GO" id="GO:0016746">
    <property type="term" value="F:acyltransferase activity"/>
    <property type="evidence" value="ECO:0007669"/>
    <property type="project" value="UniProtKB-KW"/>
</dbReference>
<dbReference type="SMART" id="SM00823">
    <property type="entry name" value="PKS_PP"/>
    <property type="match status" value="1"/>
</dbReference>
<dbReference type="PANTHER" id="PTHR43775:SF51">
    <property type="entry name" value="INACTIVE PHENOLPHTHIOCEROL SYNTHESIS POLYKETIDE SYNTHASE TYPE I PKS1-RELATED"/>
    <property type="match status" value="1"/>
</dbReference>
<dbReference type="SMART" id="SM00825">
    <property type="entry name" value="PKS_KS"/>
    <property type="match status" value="1"/>
</dbReference>
<dbReference type="InterPro" id="IPR032821">
    <property type="entry name" value="PKS_assoc"/>
</dbReference>
<keyword evidence="13" id="KW-0436">Ligase</keyword>
<dbReference type="InterPro" id="IPR013968">
    <property type="entry name" value="PKS_KR"/>
</dbReference>
<dbReference type="PANTHER" id="PTHR43775">
    <property type="entry name" value="FATTY ACID SYNTHASE"/>
    <property type="match status" value="1"/>
</dbReference>